<keyword evidence="1" id="KW-0472">Membrane</keyword>
<name>A0A1H5LNV8_9MICC</name>
<organism evidence="2 3">
    <name type="scientific">Arthrobacter alpinus</name>
    <dbReference type="NCBI Taxonomy" id="656366"/>
    <lineage>
        <taxon>Bacteria</taxon>
        <taxon>Bacillati</taxon>
        <taxon>Actinomycetota</taxon>
        <taxon>Actinomycetes</taxon>
        <taxon>Micrococcales</taxon>
        <taxon>Micrococcaceae</taxon>
        <taxon>Arthrobacter</taxon>
    </lineage>
</organism>
<dbReference type="Proteomes" id="UP000182725">
    <property type="component" value="Unassembled WGS sequence"/>
</dbReference>
<feature type="transmembrane region" description="Helical" evidence="1">
    <location>
        <begin position="12"/>
        <end position="32"/>
    </location>
</feature>
<reference evidence="2 3" key="1">
    <citation type="submission" date="2016-10" db="EMBL/GenBank/DDBJ databases">
        <authorList>
            <person name="de Groot N.N."/>
        </authorList>
    </citation>
    <scope>NUCLEOTIDE SEQUENCE [LARGE SCALE GENOMIC DNA]</scope>
    <source>
        <strain evidence="2 3">DSM 22274</strain>
    </source>
</reference>
<proteinExistence type="predicted"/>
<accession>A0A1H5LNV8</accession>
<dbReference type="EMBL" id="FNTV01000001">
    <property type="protein sequence ID" value="SEE78699.1"/>
    <property type="molecule type" value="Genomic_DNA"/>
</dbReference>
<evidence type="ECO:0000313" key="3">
    <source>
        <dbReference type="Proteomes" id="UP000182725"/>
    </source>
</evidence>
<dbReference type="AlphaFoldDB" id="A0A1H5LNV8"/>
<sequence>MKTDVKKVATPWIIVVILAIVTLALGLVAGYAADEVAGSPIGSAELNPLLSASVWIFLAATLLALVWAIYKTIQFASKKPANGS</sequence>
<evidence type="ECO:0000256" key="1">
    <source>
        <dbReference type="SAM" id="Phobius"/>
    </source>
</evidence>
<protein>
    <submittedName>
        <fullName evidence="2">Uncharacterized protein</fullName>
    </submittedName>
</protein>
<evidence type="ECO:0000313" key="2">
    <source>
        <dbReference type="EMBL" id="SEE78699.1"/>
    </source>
</evidence>
<keyword evidence="1" id="KW-1133">Transmembrane helix</keyword>
<gene>
    <name evidence="2" type="ORF">SAMN04489740_2537</name>
</gene>
<feature type="transmembrane region" description="Helical" evidence="1">
    <location>
        <begin position="52"/>
        <end position="70"/>
    </location>
</feature>
<dbReference type="RefSeq" id="WP_074711865.1">
    <property type="nucleotide sequence ID" value="NZ_FNTV01000001.1"/>
</dbReference>
<keyword evidence="1" id="KW-0812">Transmembrane</keyword>